<name>A0A3D8PI96_9BACI</name>
<sequence>MVSKRRILYGCLFLLILVIVAIPFIQKDAPPIIKATSEVSEVEDTRSLSEKMAAILQDEALDGASIGISVLNANNGAEVYAYQGDLRLHPASNMKILTAAASLETLGPDYQFTTEFATDGKIAGKVLQGNLYIRGKGDPTLLKADLDQVAGELKQQGVERINGNLIGDDQWYDSIRLSQDLNWSDESFYTGAQVSALTLSPNADYDAGTVVVEVTPGTTLGVQAQVTLTPNTDYITIINKTEMVSADEAKDLSIEREHGTNNIIIEGEIPLNGTGAKEWIAVWEPTEYVLDIFKQSMEEQGITFTGNWEMQTGVTPKDATILTSVKSIPLNELLLPFMKLSNNGIGETLTKEMGKVVHGEGSWDKGLKVIVDTAAALGVNPDTVSFRDGSGMSHKTLIPASELSKLLYQVQQKEWFADFELSLPVAGMEERLVGGTLRHRLTEGPAKGNVIAKTGSLTGVSSLSGYVTTLDGEKLTFSIMANNFLSDSVTSIEDAIATMLATHEFK</sequence>
<dbReference type="NCBIfam" id="TIGR00666">
    <property type="entry name" value="PBP4"/>
    <property type="match status" value="1"/>
</dbReference>
<keyword evidence="5" id="KW-1185">Reference proteome</keyword>
<dbReference type="RefSeq" id="WP_115774964.1">
    <property type="nucleotide sequence ID" value="NZ_PIOC01000033.1"/>
</dbReference>
<dbReference type="Gene3D" id="3.50.80.20">
    <property type="entry name" value="D-Ala-D-Ala carboxypeptidase C, peptidase S13"/>
    <property type="match status" value="1"/>
</dbReference>
<keyword evidence="4" id="KW-0121">Carboxypeptidase</keyword>
<dbReference type="GO" id="GO:0004185">
    <property type="term" value="F:serine-type carboxypeptidase activity"/>
    <property type="evidence" value="ECO:0007669"/>
    <property type="project" value="InterPro"/>
</dbReference>
<reference evidence="5" key="1">
    <citation type="submission" date="2017-11" db="EMBL/GenBank/DDBJ databases">
        <authorList>
            <person name="Zhu W."/>
        </authorList>
    </citation>
    <scope>NUCLEOTIDE SEQUENCE [LARGE SCALE GENOMIC DNA]</scope>
    <source>
        <strain evidence="5">CAU 1183</strain>
    </source>
</reference>
<dbReference type="PANTHER" id="PTHR30023">
    <property type="entry name" value="D-ALANYL-D-ALANINE CARBOXYPEPTIDASE"/>
    <property type="match status" value="1"/>
</dbReference>
<dbReference type="Gene3D" id="3.40.710.10">
    <property type="entry name" value="DD-peptidase/beta-lactamase superfamily"/>
    <property type="match status" value="2"/>
</dbReference>
<dbReference type="Pfam" id="PF02113">
    <property type="entry name" value="Peptidase_S13"/>
    <property type="match status" value="1"/>
</dbReference>
<dbReference type="PRINTS" id="PR00922">
    <property type="entry name" value="DADACBPTASE3"/>
</dbReference>
<dbReference type="GO" id="GO:0006508">
    <property type="term" value="P:proteolysis"/>
    <property type="evidence" value="ECO:0007669"/>
    <property type="project" value="InterPro"/>
</dbReference>
<keyword evidence="4" id="KW-0645">Protease</keyword>
<keyword evidence="3" id="KW-1133">Transmembrane helix</keyword>
<dbReference type="GO" id="GO:0000270">
    <property type="term" value="P:peptidoglycan metabolic process"/>
    <property type="evidence" value="ECO:0007669"/>
    <property type="project" value="TreeGrafter"/>
</dbReference>
<dbReference type="InterPro" id="IPR012338">
    <property type="entry name" value="Beta-lactam/transpept-like"/>
</dbReference>
<dbReference type="InterPro" id="IPR000667">
    <property type="entry name" value="Peptidase_S13"/>
</dbReference>
<dbReference type="PANTHER" id="PTHR30023:SF0">
    <property type="entry name" value="PENICILLIN-SENSITIVE CARBOXYPEPTIDASE A"/>
    <property type="match status" value="1"/>
</dbReference>
<accession>A0A3D8PI96</accession>
<feature type="transmembrane region" description="Helical" evidence="3">
    <location>
        <begin position="7"/>
        <end position="25"/>
    </location>
</feature>
<evidence type="ECO:0000256" key="1">
    <source>
        <dbReference type="ARBA" id="ARBA00006096"/>
    </source>
</evidence>
<gene>
    <name evidence="4" type="primary">dacB</name>
    <name evidence="4" type="ORF">CWR48_19455</name>
</gene>
<organism evidence="4 5">
    <name type="scientific">Oceanobacillus arenosus</name>
    <dbReference type="NCBI Taxonomy" id="1229153"/>
    <lineage>
        <taxon>Bacteria</taxon>
        <taxon>Bacillati</taxon>
        <taxon>Bacillota</taxon>
        <taxon>Bacilli</taxon>
        <taxon>Bacillales</taxon>
        <taxon>Bacillaceae</taxon>
        <taxon>Oceanobacillus</taxon>
    </lineage>
</organism>
<evidence type="ECO:0000256" key="2">
    <source>
        <dbReference type="ARBA" id="ARBA00022801"/>
    </source>
</evidence>
<dbReference type="EMBL" id="PIOC01000033">
    <property type="protein sequence ID" value="RDW15207.1"/>
    <property type="molecule type" value="Genomic_DNA"/>
</dbReference>
<keyword evidence="2" id="KW-0378">Hydrolase</keyword>
<evidence type="ECO:0000313" key="5">
    <source>
        <dbReference type="Proteomes" id="UP000257143"/>
    </source>
</evidence>
<protein>
    <submittedName>
        <fullName evidence="4">D-alanyl-D-alanine carboxypeptidase/D-alanyl-D-alanine-endopeptidase</fullName>
    </submittedName>
</protein>
<dbReference type="AlphaFoldDB" id="A0A3D8PI96"/>
<evidence type="ECO:0000256" key="3">
    <source>
        <dbReference type="SAM" id="Phobius"/>
    </source>
</evidence>
<comment type="similarity">
    <text evidence="1">Belongs to the peptidase S13 family.</text>
</comment>
<keyword evidence="3" id="KW-0812">Transmembrane</keyword>
<evidence type="ECO:0000313" key="4">
    <source>
        <dbReference type="EMBL" id="RDW15207.1"/>
    </source>
</evidence>
<keyword evidence="3" id="KW-0472">Membrane</keyword>
<dbReference type="SUPFAM" id="SSF56601">
    <property type="entry name" value="beta-lactamase/transpeptidase-like"/>
    <property type="match status" value="1"/>
</dbReference>
<proteinExistence type="inferred from homology"/>
<dbReference type="OrthoDB" id="9802627at2"/>
<comment type="caution">
    <text evidence="4">The sequence shown here is derived from an EMBL/GenBank/DDBJ whole genome shotgun (WGS) entry which is preliminary data.</text>
</comment>
<dbReference type="Proteomes" id="UP000257143">
    <property type="component" value="Unassembled WGS sequence"/>
</dbReference>